<dbReference type="GO" id="GO:0016020">
    <property type="term" value="C:membrane"/>
    <property type="evidence" value="ECO:0007669"/>
    <property type="project" value="UniProtKB-SubCell"/>
</dbReference>
<keyword evidence="9" id="KW-1185">Reference proteome</keyword>
<evidence type="ECO:0000256" key="7">
    <source>
        <dbReference type="SAM" id="Phobius"/>
    </source>
</evidence>
<comment type="subcellular location">
    <subcellularLocation>
        <location evidence="1">Membrane</location>
        <topology evidence="1">Multi-pass membrane protein</topology>
    </subcellularLocation>
</comment>
<evidence type="ECO:0000313" key="9">
    <source>
        <dbReference type="Proteomes" id="UP000243579"/>
    </source>
</evidence>
<keyword evidence="4 7" id="KW-0812">Transmembrane</keyword>
<feature type="transmembrane region" description="Helical" evidence="7">
    <location>
        <begin position="215"/>
        <end position="238"/>
    </location>
</feature>
<dbReference type="PANTHER" id="PTHR31326">
    <property type="entry name" value="PROTEIN CLT2, CHLOROPLASTIC"/>
    <property type="match status" value="1"/>
</dbReference>
<feature type="transmembrane region" description="Helical" evidence="7">
    <location>
        <begin position="58"/>
        <end position="78"/>
    </location>
</feature>
<dbReference type="OrthoDB" id="416555at2759"/>
<evidence type="ECO:0000256" key="5">
    <source>
        <dbReference type="ARBA" id="ARBA00022989"/>
    </source>
</evidence>
<dbReference type="EMBL" id="JNBR01001541">
    <property type="protein sequence ID" value="OQR86037.1"/>
    <property type="molecule type" value="Genomic_DNA"/>
</dbReference>
<evidence type="ECO:0000256" key="4">
    <source>
        <dbReference type="ARBA" id="ARBA00022692"/>
    </source>
</evidence>
<keyword evidence="6 7" id="KW-0472">Membrane</keyword>
<evidence type="ECO:0000313" key="8">
    <source>
        <dbReference type="EMBL" id="OQR86037.1"/>
    </source>
</evidence>
<dbReference type="Pfam" id="PF08627">
    <property type="entry name" value="CRT-like"/>
    <property type="match status" value="1"/>
</dbReference>
<feature type="transmembrane region" description="Helical" evidence="7">
    <location>
        <begin position="284"/>
        <end position="307"/>
    </location>
</feature>
<comment type="caution">
    <text evidence="8">The sequence shown here is derived from an EMBL/GenBank/DDBJ whole genome shotgun (WGS) entry which is preliminary data.</text>
</comment>
<feature type="transmembrane region" description="Helical" evidence="7">
    <location>
        <begin position="183"/>
        <end position="203"/>
    </location>
</feature>
<sequence length="400" mass="44391">MDMLKSILGFDDWTGKPHKLFSFHTVIVLGGLAALVLAEVTERFTFKLMLDRMESYRYFLMQMSTFLYIPPMFCIVGYKATQSDFIDEEVTEFPKSKFFVMGMLDLLQSMLLYLAGGKTPATLTVVFMQASIPMTMLLAQLFLNEEYSKYQVIGASIMSAGLLVGLVPVFSMVLSDVFEEQEMAWNSFCYLLAAIPGALSVLYKERALATQPMDVYYLNAWVAVYQFIGGLLLAPLAFDIPVPFPLLNMGPILLFQALHLDQRISGLECLVNGVSEIRTDKCHLGLGILVVFLLCKVVAFFGIGFVLRHTSVPTLYGSYVLALPIAFIVLAWYQVSGQSDQDSSLSSAWSDIVSCAIVLFGLVLYRLSPEPGMEATTMSAAEKEAQSLLEDSSESGLRYT</sequence>
<reference evidence="8 9" key="1">
    <citation type="journal article" date="2014" name="Genome Biol. Evol.">
        <title>The secreted proteins of Achlya hypogyna and Thraustotheca clavata identify the ancestral oomycete secretome and reveal gene acquisitions by horizontal gene transfer.</title>
        <authorList>
            <person name="Misner I."/>
            <person name="Blouin N."/>
            <person name="Leonard G."/>
            <person name="Richards T.A."/>
            <person name="Lane C.E."/>
        </authorList>
    </citation>
    <scope>NUCLEOTIDE SEQUENCE [LARGE SCALE GENOMIC DNA]</scope>
    <source>
        <strain evidence="8 9">ATCC 48635</strain>
    </source>
</reference>
<feature type="transmembrane region" description="Helical" evidence="7">
    <location>
        <begin position="121"/>
        <end position="143"/>
    </location>
</feature>
<keyword evidence="3" id="KW-0813">Transport</keyword>
<dbReference type="AlphaFoldDB" id="A0A1V9YK32"/>
<feature type="transmembrane region" description="Helical" evidence="7">
    <location>
        <begin position="314"/>
        <end position="335"/>
    </location>
</feature>
<organism evidence="8 9">
    <name type="scientific">Achlya hypogyna</name>
    <name type="common">Oomycete</name>
    <name type="synonym">Protoachlya hypogyna</name>
    <dbReference type="NCBI Taxonomy" id="1202772"/>
    <lineage>
        <taxon>Eukaryota</taxon>
        <taxon>Sar</taxon>
        <taxon>Stramenopiles</taxon>
        <taxon>Oomycota</taxon>
        <taxon>Saprolegniomycetes</taxon>
        <taxon>Saprolegniales</taxon>
        <taxon>Achlyaceae</taxon>
        <taxon>Achlya</taxon>
    </lineage>
</organism>
<dbReference type="Proteomes" id="UP000243579">
    <property type="component" value="Unassembled WGS sequence"/>
</dbReference>
<evidence type="ECO:0000256" key="6">
    <source>
        <dbReference type="ARBA" id="ARBA00023136"/>
    </source>
</evidence>
<evidence type="ECO:0000256" key="1">
    <source>
        <dbReference type="ARBA" id="ARBA00004141"/>
    </source>
</evidence>
<dbReference type="SUPFAM" id="SSF103481">
    <property type="entry name" value="Multidrug resistance efflux transporter EmrE"/>
    <property type="match status" value="1"/>
</dbReference>
<dbReference type="InterPro" id="IPR013936">
    <property type="entry name" value="CRT-like"/>
</dbReference>
<keyword evidence="5 7" id="KW-1133">Transmembrane helix</keyword>
<proteinExistence type="inferred from homology"/>
<evidence type="ECO:0000256" key="2">
    <source>
        <dbReference type="ARBA" id="ARBA00006690"/>
    </source>
</evidence>
<comment type="similarity">
    <text evidence="2">Belongs to the CRT-like transporter family.</text>
</comment>
<protein>
    <submittedName>
        <fullName evidence="8">Drug/Metabolite Transporter (DMT) Superfamily</fullName>
    </submittedName>
</protein>
<dbReference type="InterPro" id="IPR037185">
    <property type="entry name" value="EmrE-like"/>
</dbReference>
<accession>A0A1V9YK32</accession>
<evidence type="ECO:0000256" key="3">
    <source>
        <dbReference type="ARBA" id="ARBA00022448"/>
    </source>
</evidence>
<gene>
    <name evidence="8" type="ORF">ACHHYP_11082</name>
</gene>
<feature type="transmembrane region" description="Helical" evidence="7">
    <location>
        <begin position="347"/>
        <end position="365"/>
    </location>
</feature>
<name>A0A1V9YK32_ACHHY</name>
<dbReference type="PANTHER" id="PTHR31326:SF1">
    <property type="entry name" value="PROTEIN CLT2, CHLOROPLASTIC"/>
    <property type="match status" value="1"/>
</dbReference>
<feature type="transmembrane region" description="Helical" evidence="7">
    <location>
        <begin position="20"/>
        <end position="38"/>
    </location>
</feature>
<feature type="transmembrane region" description="Helical" evidence="7">
    <location>
        <begin position="150"/>
        <end position="171"/>
    </location>
</feature>